<dbReference type="GO" id="GO:0005886">
    <property type="term" value="C:plasma membrane"/>
    <property type="evidence" value="ECO:0007669"/>
    <property type="project" value="TreeGrafter"/>
</dbReference>
<evidence type="ECO:0000256" key="1">
    <source>
        <dbReference type="SAM" id="Phobius"/>
    </source>
</evidence>
<gene>
    <name evidence="2" type="ORF">EJ903_25595</name>
</gene>
<dbReference type="PANTHER" id="PTHR34821:SF2">
    <property type="entry name" value="INNER MEMBRANE PROTEIN YDCZ"/>
    <property type="match status" value="1"/>
</dbReference>
<feature type="transmembrane region" description="Helical" evidence="1">
    <location>
        <begin position="68"/>
        <end position="91"/>
    </location>
</feature>
<feature type="transmembrane region" description="Helical" evidence="1">
    <location>
        <begin position="97"/>
        <end position="117"/>
    </location>
</feature>
<comment type="caution">
    <text evidence="2">The sequence shown here is derived from an EMBL/GenBank/DDBJ whole genome shotgun (WGS) entry which is preliminary data.</text>
</comment>
<protein>
    <submittedName>
        <fullName evidence="2">DMT family transporter</fullName>
    </submittedName>
</protein>
<organism evidence="2 3">
    <name type="scientific">Azospirillum griseum</name>
    <dbReference type="NCBI Taxonomy" id="2496639"/>
    <lineage>
        <taxon>Bacteria</taxon>
        <taxon>Pseudomonadati</taxon>
        <taxon>Pseudomonadota</taxon>
        <taxon>Alphaproteobacteria</taxon>
        <taxon>Rhodospirillales</taxon>
        <taxon>Azospirillaceae</taxon>
        <taxon>Azospirillum</taxon>
    </lineage>
</organism>
<proteinExistence type="predicted"/>
<dbReference type="EMBL" id="RXMA01000057">
    <property type="protein sequence ID" value="RTR12243.1"/>
    <property type="molecule type" value="Genomic_DNA"/>
</dbReference>
<keyword evidence="1" id="KW-0472">Membrane</keyword>
<accession>A0A3S0IB54</accession>
<dbReference type="AlphaFoldDB" id="A0A3S0IB54"/>
<sequence>MTAALSAFSYLLVVGAGVSVALQQVLNANLRAELGSPWWAGFISYFVGMLAMLAVALTSSSPRLSDSLAGTTSWLSWTGGLFGALFIGTAILMVPRLGAATVLALIVVGQMLGSLAFDHFGLFGLPHHPVSLTRLAGAASLLLGVVLIRL</sequence>
<dbReference type="OrthoDB" id="370053at2"/>
<name>A0A3S0IB54_9PROT</name>
<dbReference type="InterPro" id="IPR006750">
    <property type="entry name" value="YdcZ"/>
</dbReference>
<keyword evidence="1" id="KW-1133">Transmembrane helix</keyword>
<dbReference type="Proteomes" id="UP000277007">
    <property type="component" value="Unassembled WGS sequence"/>
</dbReference>
<reference evidence="2 3" key="1">
    <citation type="submission" date="2018-12" db="EMBL/GenBank/DDBJ databases">
        <authorList>
            <person name="Yang Y."/>
        </authorList>
    </citation>
    <scope>NUCLEOTIDE SEQUENCE [LARGE SCALE GENOMIC DNA]</scope>
    <source>
        <strain evidence="2 3">L-25-5w-1</strain>
    </source>
</reference>
<evidence type="ECO:0000313" key="3">
    <source>
        <dbReference type="Proteomes" id="UP000277007"/>
    </source>
</evidence>
<dbReference type="PANTHER" id="PTHR34821">
    <property type="entry name" value="INNER MEMBRANE PROTEIN YDCZ"/>
    <property type="match status" value="1"/>
</dbReference>
<keyword evidence="3" id="KW-1185">Reference proteome</keyword>
<keyword evidence="1" id="KW-0812">Transmembrane</keyword>
<evidence type="ECO:0000313" key="2">
    <source>
        <dbReference type="EMBL" id="RTR12243.1"/>
    </source>
</evidence>
<dbReference type="RefSeq" id="WP_126620703.1">
    <property type="nucleotide sequence ID" value="NZ_JBHUCY010000044.1"/>
</dbReference>
<dbReference type="Pfam" id="PF04657">
    <property type="entry name" value="DMT_YdcZ"/>
    <property type="match status" value="1"/>
</dbReference>
<feature type="transmembrane region" description="Helical" evidence="1">
    <location>
        <begin position="129"/>
        <end position="148"/>
    </location>
</feature>
<feature type="transmembrane region" description="Helical" evidence="1">
    <location>
        <begin position="37"/>
        <end position="56"/>
    </location>
</feature>